<organism evidence="10 11">
    <name type="scientific">Brachybacterium fresconis</name>
    <dbReference type="NCBI Taxonomy" id="173363"/>
    <lineage>
        <taxon>Bacteria</taxon>
        <taxon>Bacillati</taxon>
        <taxon>Actinomycetota</taxon>
        <taxon>Actinomycetes</taxon>
        <taxon>Micrococcales</taxon>
        <taxon>Dermabacteraceae</taxon>
        <taxon>Brachybacterium</taxon>
    </lineage>
</organism>
<evidence type="ECO:0000256" key="1">
    <source>
        <dbReference type="ARBA" id="ARBA00004651"/>
    </source>
</evidence>
<feature type="transmembrane region" description="Helical" evidence="7">
    <location>
        <begin position="28"/>
        <end position="58"/>
    </location>
</feature>
<sequence>MTMTRTAAQATRTPPTPGARRRRRSDSVAAAAFTSPAFIGLTAFTLFPIVMSVVVSLWNWPAFGDREFLGLSNYTDLLTSRQFRRVIVNTVLYTGLYLPLNIIVSLGLAIWISTMRRGKQTLRVIFFIPVVTPIVAQVLVWRLMYQPDGAIDGVLAPLGVEAPNFLGDSSWAMISMVVMSVWQGFGYNMLIFSAALDQIPQSVQDAASVDGVTPLQRFRSVTLPMISPMMFFATTMTLITSFQVFAQPYLLTGGGPGNATETLVLFVYREGFSAFSLGSAAAAGWFLFALILLVTLVQFIGQKKWVHYDS</sequence>
<evidence type="ECO:0000256" key="4">
    <source>
        <dbReference type="ARBA" id="ARBA00022692"/>
    </source>
</evidence>
<evidence type="ECO:0000313" key="11">
    <source>
        <dbReference type="Proteomes" id="UP000698222"/>
    </source>
</evidence>
<evidence type="ECO:0000256" key="7">
    <source>
        <dbReference type="RuleBase" id="RU363032"/>
    </source>
</evidence>
<dbReference type="PANTHER" id="PTHR30193">
    <property type="entry name" value="ABC TRANSPORTER PERMEASE PROTEIN"/>
    <property type="match status" value="1"/>
</dbReference>
<feature type="transmembrane region" description="Helical" evidence="7">
    <location>
        <begin position="91"/>
        <end position="112"/>
    </location>
</feature>
<dbReference type="CDD" id="cd06261">
    <property type="entry name" value="TM_PBP2"/>
    <property type="match status" value="1"/>
</dbReference>
<keyword evidence="4 7" id="KW-0812">Transmembrane</keyword>
<evidence type="ECO:0000256" key="3">
    <source>
        <dbReference type="ARBA" id="ARBA00022475"/>
    </source>
</evidence>
<comment type="subcellular location">
    <subcellularLocation>
        <location evidence="1 7">Cell membrane</location>
        <topology evidence="1 7">Multi-pass membrane protein</topology>
    </subcellularLocation>
</comment>
<feature type="transmembrane region" description="Helical" evidence="7">
    <location>
        <begin position="271"/>
        <end position="297"/>
    </location>
</feature>
<dbReference type="SUPFAM" id="SSF161098">
    <property type="entry name" value="MetI-like"/>
    <property type="match status" value="1"/>
</dbReference>
<keyword evidence="3" id="KW-1003">Cell membrane</keyword>
<evidence type="ECO:0000259" key="9">
    <source>
        <dbReference type="PROSITE" id="PS50928"/>
    </source>
</evidence>
<feature type="domain" description="ABC transmembrane type-1" evidence="9">
    <location>
        <begin position="87"/>
        <end position="298"/>
    </location>
</feature>
<dbReference type="PANTHER" id="PTHR30193:SF37">
    <property type="entry name" value="INNER MEMBRANE ABC TRANSPORTER PERMEASE PROTEIN YCJO"/>
    <property type="match status" value="1"/>
</dbReference>
<feature type="transmembrane region" description="Helical" evidence="7">
    <location>
        <begin position="124"/>
        <end position="144"/>
    </location>
</feature>
<dbReference type="Gene3D" id="1.10.3720.10">
    <property type="entry name" value="MetI-like"/>
    <property type="match status" value="1"/>
</dbReference>
<dbReference type="Proteomes" id="UP000698222">
    <property type="component" value="Unassembled WGS sequence"/>
</dbReference>
<feature type="compositionally biased region" description="Low complexity" evidence="8">
    <location>
        <begin position="1"/>
        <end position="13"/>
    </location>
</feature>
<dbReference type="PROSITE" id="PS50928">
    <property type="entry name" value="ABC_TM1"/>
    <property type="match status" value="1"/>
</dbReference>
<keyword evidence="10" id="KW-0762">Sugar transport</keyword>
<evidence type="ECO:0000256" key="8">
    <source>
        <dbReference type="SAM" id="MobiDB-lite"/>
    </source>
</evidence>
<keyword evidence="11" id="KW-1185">Reference proteome</keyword>
<proteinExistence type="inferred from homology"/>
<evidence type="ECO:0000313" key="10">
    <source>
        <dbReference type="EMBL" id="MBP2410236.1"/>
    </source>
</evidence>
<keyword evidence="5 7" id="KW-1133">Transmembrane helix</keyword>
<evidence type="ECO:0000256" key="2">
    <source>
        <dbReference type="ARBA" id="ARBA00022448"/>
    </source>
</evidence>
<gene>
    <name evidence="10" type="ORF">JOF44_003139</name>
</gene>
<feature type="region of interest" description="Disordered" evidence="8">
    <location>
        <begin position="1"/>
        <end position="24"/>
    </location>
</feature>
<dbReference type="EMBL" id="JAGIOC010000001">
    <property type="protein sequence ID" value="MBP2410236.1"/>
    <property type="molecule type" value="Genomic_DNA"/>
</dbReference>
<dbReference type="InterPro" id="IPR000515">
    <property type="entry name" value="MetI-like"/>
</dbReference>
<protein>
    <submittedName>
        <fullName evidence="10">Multiple sugar transport system permease protein</fullName>
    </submittedName>
</protein>
<dbReference type="InterPro" id="IPR051393">
    <property type="entry name" value="ABC_transporter_permease"/>
</dbReference>
<feature type="transmembrane region" description="Helical" evidence="7">
    <location>
        <begin position="171"/>
        <end position="192"/>
    </location>
</feature>
<dbReference type="InterPro" id="IPR035906">
    <property type="entry name" value="MetI-like_sf"/>
</dbReference>
<evidence type="ECO:0000256" key="6">
    <source>
        <dbReference type="ARBA" id="ARBA00023136"/>
    </source>
</evidence>
<reference evidence="10 11" key="1">
    <citation type="submission" date="2021-03" db="EMBL/GenBank/DDBJ databases">
        <title>Sequencing the genomes of 1000 actinobacteria strains.</title>
        <authorList>
            <person name="Klenk H.-P."/>
        </authorList>
    </citation>
    <scope>NUCLEOTIDE SEQUENCE [LARGE SCALE GENOMIC DNA]</scope>
    <source>
        <strain evidence="10 11">DSM 14564</strain>
    </source>
</reference>
<accession>A0ABS4YN72</accession>
<dbReference type="SUPFAM" id="SSF160964">
    <property type="entry name" value="MalF N-terminal region-like"/>
    <property type="match status" value="1"/>
</dbReference>
<comment type="similarity">
    <text evidence="7">Belongs to the binding-protein-dependent transport system permease family.</text>
</comment>
<evidence type="ECO:0000256" key="5">
    <source>
        <dbReference type="ARBA" id="ARBA00022989"/>
    </source>
</evidence>
<feature type="transmembrane region" description="Helical" evidence="7">
    <location>
        <begin position="229"/>
        <end position="251"/>
    </location>
</feature>
<keyword evidence="2 7" id="KW-0813">Transport</keyword>
<dbReference type="Pfam" id="PF00528">
    <property type="entry name" value="BPD_transp_1"/>
    <property type="match status" value="1"/>
</dbReference>
<keyword evidence="6 7" id="KW-0472">Membrane</keyword>
<comment type="caution">
    <text evidence="10">The sequence shown here is derived from an EMBL/GenBank/DDBJ whole genome shotgun (WGS) entry which is preliminary data.</text>
</comment>
<name>A0ABS4YN72_9MICO</name>